<dbReference type="STRING" id="1122204.SAMN05421781_2008"/>
<keyword evidence="2" id="KW-1185">Reference proteome</keyword>
<dbReference type="AlphaFoldDB" id="A0A1H2VB67"/>
<dbReference type="RefSeq" id="WP_091614483.1">
    <property type="nucleotide sequence ID" value="NZ_FNNC01000004.1"/>
</dbReference>
<dbReference type="OrthoDB" id="2966478at2"/>
<dbReference type="EMBL" id="FNNC01000004">
    <property type="protein sequence ID" value="SDW65545.1"/>
    <property type="molecule type" value="Genomic_DNA"/>
</dbReference>
<dbReference type="Proteomes" id="UP000199488">
    <property type="component" value="Unassembled WGS sequence"/>
</dbReference>
<protein>
    <submittedName>
        <fullName evidence="1">Uncharacterized protein</fullName>
    </submittedName>
</protein>
<accession>A0A1H2VB67</accession>
<sequence length="125" mass="14543">MQHILTVNHYEEDNESLTMYPVEEWPEKEWQKLSDGGQMLADSDALTLVYVLDMEDEFVQLRIPKRVWPLLKAAHDNEKHVYVKNGSALHLENFHEEIDYLMDNVPGNGNYGTEMVSAFEEAFNV</sequence>
<name>A0A1H2VB67_9BACI</name>
<reference evidence="1 2" key="1">
    <citation type="submission" date="2016-10" db="EMBL/GenBank/DDBJ databases">
        <authorList>
            <person name="de Groot N.N."/>
        </authorList>
    </citation>
    <scope>NUCLEOTIDE SEQUENCE [LARGE SCALE GENOMIC DNA]</scope>
    <source>
        <strain evidence="1 2">DSM 23126</strain>
    </source>
</reference>
<proteinExistence type="predicted"/>
<evidence type="ECO:0000313" key="2">
    <source>
        <dbReference type="Proteomes" id="UP000199488"/>
    </source>
</evidence>
<evidence type="ECO:0000313" key="1">
    <source>
        <dbReference type="EMBL" id="SDW65545.1"/>
    </source>
</evidence>
<gene>
    <name evidence="1" type="ORF">SAMN05421781_2008</name>
</gene>
<dbReference type="InterPro" id="IPR020908">
    <property type="entry name" value="UPF0738"/>
</dbReference>
<organism evidence="1 2">
    <name type="scientific">Marinococcus luteus</name>
    <dbReference type="NCBI Taxonomy" id="1122204"/>
    <lineage>
        <taxon>Bacteria</taxon>
        <taxon>Bacillati</taxon>
        <taxon>Bacillota</taxon>
        <taxon>Bacilli</taxon>
        <taxon>Bacillales</taxon>
        <taxon>Bacillaceae</taxon>
        <taxon>Marinococcus</taxon>
    </lineage>
</organism>
<dbReference type="Pfam" id="PF19785">
    <property type="entry name" value="UPF0738"/>
    <property type="match status" value="1"/>
</dbReference>